<comment type="similarity">
    <text evidence="2">Belongs to the glycosyl hydrolase 3 family.</text>
</comment>
<evidence type="ECO:0000256" key="2">
    <source>
        <dbReference type="ARBA" id="ARBA00005336"/>
    </source>
</evidence>
<dbReference type="Pfam" id="PF00933">
    <property type="entry name" value="Glyco_hydro_3"/>
    <property type="match status" value="1"/>
</dbReference>
<sequence length="344" mass="38678">MKESLSKADIKEKANSILSQMTLEEKVGQLFFIHYPLSNPQESISKYHIGGYLLFAINFSFKTKEQLIDEIQLLQRNSKIPLFLGVDEEGGTVTRISRYAQFRSTRFLSPQKLYETGGFELIKEDTIEKCQLLHELGLNVNFAPVCDISEDPNDFIYLRSFGKDANQTSEYIKTVVTVMTDQKIASVLKHFPGYGNNKDTHSEISIDNRPFDAFISSDFVPFKTGIESGSNIVMFSHNVMSCVDDKLPSSLSLRVHEMLRNELKFSGLIITDSLHMSAVKHYGSNAEIAVLAVQAGNDLICCSDADVMWPSVLKAVKDGKITEERINESVQRILEVKISMGLIK</sequence>
<gene>
    <name evidence="7" type="ORF">M9Y10_017702</name>
</gene>
<evidence type="ECO:0000256" key="3">
    <source>
        <dbReference type="ARBA" id="ARBA00012663"/>
    </source>
</evidence>
<dbReference type="InterPro" id="IPR017853">
    <property type="entry name" value="GH"/>
</dbReference>
<comment type="catalytic activity">
    <reaction evidence="1">
        <text>Hydrolysis of terminal non-reducing N-acetyl-D-hexosamine residues in N-acetyl-beta-D-hexosaminides.</text>
        <dbReference type="EC" id="3.2.1.52"/>
    </reaction>
</comment>
<evidence type="ECO:0000259" key="6">
    <source>
        <dbReference type="Pfam" id="PF00933"/>
    </source>
</evidence>
<dbReference type="InterPro" id="IPR036962">
    <property type="entry name" value="Glyco_hydro_3_N_sf"/>
</dbReference>
<organism evidence="7 8">
    <name type="scientific">Tritrichomonas musculus</name>
    <dbReference type="NCBI Taxonomy" id="1915356"/>
    <lineage>
        <taxon>Eukaryota</taxon>
        <taxon>Metamonada</taxon>
        <taxon>Parabasalia</taxon>
        <taxon>Tritrichomonadida</taxon>
        <taxon>Tritrichomonadidae</taxon>
        <taxon>Tritrichomonas</taxon>
    </lineage>
</organism>
<accession>A0ABR2HV54</accession>
<evidence type="ECO:0000256" key="4">
    <source>
        <dbReference type="ARBA" id="ARBA00022801"/>
    </source>
</evidence>
<feature type="domain" description="Glycoside hydrolase family 3 N-terminal" evidence="6">
    <location>
        <begin position="22"/>
        <end position="336"/>
    </location>
</feature>
<evidence type="ECO:0000256" key="1">
    <source>
        <dbReference type="ARBA" id="ARBA00001231"/>
    </source>
</evidence>
<dbReference type="InterPro" id="IPR050226">
    <property type="entry name" value="NagZ_Beta-hexosaminidase"/>
</dbReference>
<keyword evidence="4" id="KW-0378">Hydrolase</keyword>
<dbReference type="Proteomes" id="UP001470230">
    <property type="component" value="Unassembled WGS sequence"/>
</dbReference>
<evidence type="ECO:0000313" key="8">
    <source>
        <dbReference type="Proteomes" id="UP001470230"/>
    </source>
</evidence>
<dbReference type="SUPFAM" id="SSF51445">
    <property type="entry name" value="(Trans)glycosidases"/>
    <property type="match status" value="1"/>
</dbReference>
<dbReference type="EMBL" id="JAPFFF010000023">
    <property type="protein sequence ID" value="KAK8852713.1"/>
    <property type="molecule type" value="Genomic_DNA"/>
</dbReference>
<dbReference type="Gene3D" id="3.20.20.300">
    <property type="entry name" value="Glycoside hydrolase, family 3, N-terminal domain"/>
    <property type="match status" value="1"/>
</dbReference>
<evidence type="ECO:0000313" key="7">
    <source>
        <dbReference type="EMBL" id="KAK8852713.1"/>
    </source>
</evidence>
<dbReference type="InterPro" id="IPR001764">
    <property type="entry name" value="Glyco_hydro_3_N"/>
</dbReference>
<dbReference type="PANTHER" id="PTHR30480:SF13">
    <property type="entry name" value="BETA-HEXOSAMINIDASE"/>
    <property type="match status" value="1"/>
</dbReference>
<keyword evidence="5" id="KW-0326">Glycosidase</keyword>
<name>A0ABR2HV54_9EUKA</name>
<comment type="caution">
    <text evidence="7">The sequence shown here is derived from an EMBL/GenBank/DDBJ whole genome shotgun (WGS) entry which is preliminary data.</text>
</comment>
<reference evidence="7 8" key="1">
    <citation type="submission" date="2024-04" db="EMBL/GenBank/DDBJ databases">
        <title>Tritrichomonas musculus Genome.</title>
        <authorList>
            <person name="Alves-Ferreira E."/>
            <person name="Grigg M."/>
            <person name="Lorenzi H."/>
            <person name="Galac M."/>
        </authorList>
    </citation>
    <scope>NUCLEOTIDE SEQUENCE [LARGE SCALE GENOMIC DNA]</scope>
    <source>
        <strain evidence="7 8">EAF2021</strain>
    </source>
</reference>
<evidence type="ECO:0000256" key="5">
    <source>
        <dbReference type="ARBA" id="ARBA00023295"/>
    </source>
</evidence>
<proteinExistence type="inferred from homology"/>
<protein>
    <recommendedName>
        <fullName evidence="3">beta-N-acetylhexosaminidase</fullName>
        <ecNumber evidence="3">3.2.1.52</ecNumber>
    </recommendedName>
</protein>
<dbReference type="PANTHER" id="PTHR30480">
    <property type="entry name" value="BETA-HEXOSAMINIDASE-RELATED"/>
    <property type="match status" value="1"/>
</dbReference>
<keyword evidence="8" id="KW-1185">Reference proteome</keyword>
<dbReference type="EC" id="3.2.1.52" evidence="3"/>